<organism evidence="1">
    <name type="scientific">Timema shepardi</name>
    <name type="common">Walking stick</name>
    <dbReference type="NCBI Taxonomy" id="629360"/>
    <lineage>
        <taxon>Eukaryota</taxon>
        <taxon>Metazoa</taxon>
        <taxon>Ecdysozoa</taxon>
        <taxon>Arthropoda</taxon>
        <taxon>Hexapoda</taxon>
        <taxon>Insecta</taxon>
        <taxon>Pterygota</taxon>
        <taxon>Neoptera</taxon>
        <taxon>Polyneoptera</taxon>
        <taxon>Phasmatodea</taxon>
        <taxon>Timematodea</taxon>
        <taxon>Timematoidea</taxon>
        <taxon>Timematidae</taxon>
        <taxon>Timema</taxon>
    </lineage>
</organism>
<gene>
    <name evidence="1" type="ORF">TSIB3V08_LOCUS12125</name>
</gene>
<dbReference type="AlphaFoldDB" id="A0A7R9G7D0"/>
<sequence length="107" mass="11642">MLVNPRWRLLHLIGHQTVRGRFELSSTHSILSKPFTKRFALARCRPSGARGTVGVNRSTSGIGCSPMTLTTTVKEYSWTGSCSLHAVFAAANLPLATRRQSAPTCSN</sequence>
<dbReference type="EMBL" id="OC011702">
    <property type="protein sequence ID" value="CAD7268123.1"/>
    <property type="molecule type" value="Genomic_DNA"/>
</dbReference>
<proteinExistence type="predicted"/>
<reference evidence="1" key="1">
    <citation type="submission" date="2020-11" db="EMBL/GenBank/DDBJ databases">
        <authorList>
            <person name="Tran Van P."/>
        </authorList>
    </citation>
    <scope>NUCLEOTIDE SEQUENCE</scope>
</reference>
<evidence type="ECO:0000313" key="1">
    <source>
        <dbReference type="EMBL" id="CAD7268123.1"/>
    </source>
</evidence>
<protein>
    <submittedName>
        <fullName evidence="1">Uncharacterized protein</fullName>
    </submittedName>
</protein>
<accession>A0A7R9G7D0</accession>
<name>A0A7R9G7D0_TIMSH</name>